<dbReference type="PANTHER" id="PTHR45737:SF6">
    <property type="entry name" value="VON WILLEBRAND FACTOR A DOMAIN-CONTAINING PROTEIN 5A"/>
    <property type="match status" value="1"/>
</dbReference>
<protein>
    <submittedName>
        <fullName evidence="6">von Willebrand factor type A domain protein, putative</fullName>
    </submittedName>
</protein>
<dbReference type="CDD" id="cd14014">
    <property type="entry name" value="STKc_PknB_like"/>
    <property type="match status" value="1"/>
</dbReference>
<evidence type="ECO:0000256" key="2">
    <source>
        <dbReference type="SAM" id="MobiDB-lite"/>
    </source>
</evidence>
<dbReference type="SUPFAM" id="SSF53300">
    <property type="entry name" value="vWA-like"/>
    <property type="match status" value="1"/>
</dbReference>
<dbReference type="RefSeq" id="WP_226587551.1">
    <property type="nucleotide sequence ID" value="NZ_BLAY01000118.1"/>
</dbReference>
<dbReference type="InterPro" id="IPR011009">
    <property type="entry name" value="Kinase-like_dom_sf"/>
</dbReference>
<dbReference type="InterPro" id="IPR013694">
    <property type="entry name" value="VIT"/>
</dbReference>
<comment type="caution">
    <text evidence="6">The sequence shown here is derived from an EMBL/GenBank/DDBJ whole genome shotgun (WGS) entry which is preliminary data.</text>
</comment>
<evidence type="ECO:0000313" key="6">
    <source>
        <dbReference type="EMBL" id="GET41327.1"/>
    </source>
</evidence>
<evidence type="ECO:0000259" key="4">
    <source>
        <dbReference type="PROSITE" id="PS50234"/>
    </source>
</evidence>
<dbReference type="PROSITE" id="PS50234">
    <property type="entry name" value="VWFA"/>
    <property type="match status" value="1"/>
</dbReference>
<keyword evidence="7" id="KW-1185">Reference proteome</keyword>
<dbReference type="Pfam" id="PF00069">
    <property type="entry name" value="Pkinase"/>
    <property type="match status" value="1"/>
</dbReference>
<proteinExistence type="predicted"/>
<dbReference type="SMART" id="SM00609">
    <property type="entry name" value="VIT"/>
    <property type="match status" value="1"/>
</dbReference>
<feature type="domain" description="VWFA" evidence="4">
    <location>
        <begin position="635"/>
        <end position="807"/>
    </location>
</feature>
<dbReference type="EMBL" id="BLAY01000118">
    <property type="protein sequence ID" value="GET41327.1"/>
    <property type="molecule type" value="Genomic_DNA"/>
</dbReference>
<feature type="domain" description="VIT" evidence="5">
    <location>
        <begin position="367"/>
        <end position="495"/>
    </location>
</feature>
<evidence type="ECO:0000313" key="7">
    <source>
        <dbReference type="Proteomes" id="UP001050975"/>
    </source>
</evidence>
<feature type="binding site" evidence="1">
    <location>
        <position position="80"/>
    </location>
    <ligand>
        <name>ATP</name>
        <dbReference type="ChEBI" id="CHEBI:30616"/>
    </ligand>
</feature>
<dbReference type="PROSITE" id="PS00107">
    <property type="entry name" value="PROTEIN_KINASE_ATP"/>
    <property type="match status" value="1"/>
</dbReference>
<dbReference type="InterPro" id="IPR000719">
    <property type="entry name" value="Prot_kinase_dom"/>
</dbReference>
<accession>A0AAV3XEF8</accession>
<dbReference type="Pfam" id="PF08487">
    <property type="entry name" value="VIT"/>
    <property type="match status" value="1"/>
</dbReference>
<feature type="compositionally biased region" description="Pro residues" evidence="2">
    <location>
        <begin position="969"/>
        <end position="981"/>
    </location>
</feature>
<dbReference type="SMART" id="SM00220">
    <property type="entry name" value="S_TKc"/>
    <property type="match status" value="1"/>
</dbReference>
<name>A0AAV3XEF8_9CYAN</name>
<sequence>MATFAPQGSTAHKQHRCYCINPSCKHPQNQSDALVCQSCGSKLLLQQRYRSIKPIGQGGFGRTFLCVDESKQSQRLCVIKQLFPLHQSTNNWEKASELFRQEAQRLEVLGKHSRIPELLAYFEQDNHQYLVQEFIDGENLAQELAQKGPFTETEIRQLLKSLLPILQLMHNHKIIHRDIKPENIIRRRRDGEFVLVDFGAAKYATETMLGRTGTVIGSAAYTSPEQTKGKAIYASDLYSLGVTCIHLLTQIPPFDLSDTSEDTWVWRHYLKTPVSNSLGKIIDKMLESATKRRYQSADEVLKDLNAISLPNAKENSQNKWLIMAAMVLLGYGGLRYLASPVVQQVSNPNNPAVMEGFKERSLPAPKEPGLFAEVDGKQQVFPLQHTEVVAKVAGNVSRVEVTQTFTNPFNEPLEAVYNFPLPDDAAVDDMEIKVGDRVIRGLIKKRQEAKQIYEQAKQEGKTAGLLEQERDNIFTQSLANIKPGEKIYVTIRYTDSLKFEGGNYEFAFPTVVGPRYIPGNNQVKDASRITPPTVSPATKSGHNIAMTVEIEAGLPVSNVQSPSHPIRTTQDRRILRVQLSNPDTILNKDFILRYQVAGNETQSTVLSQADERGGHFATYLVPAVEYQNNEIVPKDVVFLIDTSGSQAGAPIEQSKELMRQFINGLNPNDTFTIIDFANTTQQLSATPLQNTPQNRARAIAYINNLQANGGTELLNGIQTVLNYPSPPEGRLRSVVLLTDGLIGDDEQVIAAVQTRLKPGNRLYSFGVGSSVNRFLIDRIAEEGRGTSEVLPPNEPAQKVAEKFFQQINNPVLTNIQISWSGAGKPPEIYPLKAPDLFANQPLVLYGRKIDRQSGTLRITGIAAGGKRYEKILPIEFEGGGNSAIAQLWGRARIKDLTNQMYRAETSQGVKAVTDTALAYRLLSKYTAFVAVTQEVRVDPYGKRQQVQVPVEIPEGMNAEQTNNRVVNPTPTPNYTPTPAPRSAPSFNFPSSSSSAPEPNQILGNILAILLLGIYFAWKRLKVSRIIPPRS</sequence>
<dbReference type="Proteomes" id="UP001050975">
    <property type="component" value="Unassembled WGS sequence"/>
</dbReference>
<dbReference type="Pfam" id="PF13768">
    <property type="entry name" value="VWA_3"/>
    <property type="match status" value="1"/>
</dbReference>
<dbReference type="InterPro" id="IPR002035">
    <property type="entry name" value="VWF_A"/>
</dbReference>
<dbReference type="Gene3D" id="1.10.510.10">
    <property type="entry name" value="Transferase(Phosphotransferase) domain 1"/>
    <property type="match status" value="1"/>
</dbReference>
<dbReference type="PROSITE" id="PS50011">
    <property type="entry name" value="PROTEIN_KINASE_DOM"/>
    <property type="match status" value="1"/>
</dbReference>
<evidence type="ECO:0000256" key="1">
    <source>
        <dbReference type="PROSITE-ProRule" id="PRU10141"/>
    </source>
</evidence>
<reference evidence="6" key="1">
    <citation type="submission" date="2019-10" db="EMBL/GenBank/DDBJ databases">
        <title>Draft genome sequece of Microseira wollei NIES-4236.</title>
        <authorList>
            <person name="Yamaguchi H."/>
            <person name="Suzuki S."/>
            <person name="Kawachi M."/>
        </authorList>
    </citation>
    <scope>NUCLEOTIDE SEQUENCE</scope>
    <source>
        <strain evidence="6">NIES-4236</strain>
    </source>
</reference>
<dbReference type="PROSITE" id="PS51468">
    <property type="entry name" value="VIT"/>
    <property type="match status" value="1"/>
</dbReference>
<dbReference type="InterPro" id="IPR036465">
    <property type="entry name" value="vWFA_dom_sf"/>
</dbReference>
<dbReference type="AlphaFoldDB" id="A0AAV3XEF8"/>
<dbReference type="GO" id="GO:0004672">
    <property type="term" value="F:protein kinase activity"/>
    <property type="evidence" value="ECO:0007669"/>
    <property type="project" value="InterPro"/>
</dbReference>
<dbReference type="PANTHER" id="PTHR45737">
    <property type="entry name" value="VON WILLEBRAND FACTOR A DOMAIN-CONTAINING PROTEIN 5A"/>
    <property type="match status" value="1"/>
</dbReference>
<dbReference type="Gene3D" id="3.40.50.410">
    <property type="entry name" value="von Willebrand factor, type A domain"/>
    <property type="match status" value="1"/>
</dbReference>
<evidence type="ECO:0000259" key="5">
    <source>
        <dbReference type="PROSITE" id="PS51468"/>
    </source>
</evidence>
<gene>
    <name evidence="6" type="ORF">MiSe_61390</name>
</gene>
<dbReference type="NCBIfam" id="NF045510">
    <property type="entry name" value="4Cys_prefix_kin"/>
    <property type="match status" value="1"/>
</dbReference>
<dbReference type="GO" id="GO:0005524">
    <property type="term" value="F:ATP binding"/>
    <property type="evidence" value="ECO:0007669"/>
    <property type="project" value="UniProtKB-UniRule"/>
</dbReference>
<feature type="region of interest" description="Disordered" evidence="2">
    <location>
        <begin position="956"/>
        <end position="994"/>
    </location>
</feature>
<evidence type="ECO:0000259" key="3">
    <source>
        <dbReference type="PROSITE" id="PS50011"/>
    </source>
</evidence>
<dbReference type="InterPro" id="IPR017441">
    <property type="entry name" value="Protein_kinase_ATP_BS"/>
</dbReference>
<feature type="compositionally biased region" description="Low complexity" evidence="2">
    <location>
        <begin position="982"/>
        <end position="994"/>
    </location>
</feature>
<keyword evidence="1" id="KW-0547">Nucleotide-binding</keyword>
<keyword evidence="1" id="KW-0067">ATP-binding</keyword>
<organism evidence="6 7">
    <name type="scientific">Microseira wollei NIES-4236</name>
    <dbReference type="NCBI Taxonomy" id="2530354"/>
    <lineage>
        <taxon>Bacteria</taxon>
        <taxon>Bacillati</taxon>
        <taxon>Cyanobacteriota</taxon>
        <taxon>Cyanophyceae</taxon>
        <taxon>Oscillatoriophycideae</taxon>
        <taxon>Aerosakkonematales</taxon>
        <taxon>Aerosakkonemataceae</taxon>
        <taxon>Microseira</taxon>
    </lineage>
</organism>
<dbReference type="SUPFAM" id="SSF56112">
    <property type="entry name" value="Protein kinase-like (PK-like)"/>
    <property type="match status" value="1"/>
</dbReference>
<feature type="domain" description="Protein kinase" evidence="3">
    <location>
        <begin position="49"/>
        <end position="321"/>
    </location>
</feature>
<dbReference type="SMART" id="SM00327">
    <property type="entry name" value="VWA"/>
    <property type="match status" value="1"/>
</dbReference>